<dbReference type="InterPro" id="IPR031304">
    <property type="entry name" value="SLT_2"/>
</dbReference>
<evidence type="ECO:0000313" key="4">
    <source>
        <dbReference type="EMBL" id="OGN34494.1"/>
    </source>
</evidence>
<name>A0A1F8HA92_9BACT</name>
<gene>
    <name evidence="4" type="ORF">A3I39_02785</name>
</gene>
<sequence>MLNSRKIFSGIFMSALMASCFVLPASADNTTEISSKNAQIQELQQQIDQYQQEINNYHGQAQTLQGEVNNLNAQINQIALELRSLNLSIGNTNLQINDTQAKISEAQGKIGKDQDSLGQYIRLIYQNDQESLTSVLIKNDTLSDFFNELNSVKTIQDELKVTIISLNDLKTNLEEQRQDLEDRKAELAKQQTLVSLEKKSADQLKAKKDKLLKDTKGQESKFQGMVKKNQRDIEAIKAQISYLLQNGATAEDVVQYAQLASIAAGIRPAFLLAELEQESALGANVGKCYITDSNSGTTKSIVNGHVYTKGIHPTRDLLLFLNITAELGLDPFKTPVSCAQGWGGAMGIAQFIPSTWMGYRETVARITGHGLPNPWNIQDGISAAAAKLSRDGADSKTRAGEVAASKRYYCGNANSTSSGCINYANSVQRLAAQLEQSL</sequence>
<feature type="coiled-coil region" evidence="1">
    <location>
        <begin position="156"/>
        <end position="221"/>
    </location>
</feature>
<organism evidence="4 5">
    <name type="scientific">Candidatus Yanofskybacteria bacterium RIFCSPLOWO2_02_FULL_47_9b</name>
    <dbReference type="NCBI Taxonomy" id="1802708"/>
    <lineage>
        <taxon>Bacteria</taxon>
        <taxon>Candidatus Yanofskyibacteriota</taxon>
    </lineage>
</organism>
<proteinExistence type="predicted"/>
<dbReference type="Pfam" id="PF13406">
    <property type="entry name" value="SLT_2"/>
    <property type="match status" value="1"/>
</dbReference>
<dbReference type="EMBL" id="MGKW01000009">
    <property type="protein sequence ID" value="OGN34494.1"/>
    <property type="molecule type" value="Genomic_DNA"/>
</dbReference>
<keyword evidence="2" id="KW-0732">Signal</keyword>
<evidence type="ECO:0000313" key="5">
    <source>
        <dbReference type="Proteomes" id="UP000178155"/>
    </source>
</evidence>
<evidence type="ECO:0000256" key="2">
    <source>
        <dbReference type="SAM" id="SignalP"/>
    </source>
</evidence>
<evidence type="ECO:0000256" key="1">
    <source>
        <dbReference type="SAM" id="Coils"/>
    </source>
</evidence>
<dbReference type="Gene3D" id="6.10.250.3150">
    <property type="match status" value="1"/>
</dbReference>
<dbReference type="PROSITE" id="PS51257">
    <property type="entry name" value="PROKAR_LIPOPROTEIN"/>
    <property type="match status" value="1"/>
</dbReference>
<dbReference type="InterPro" id="IPR023346">
    <property type="entry name" value="Lysozyme-like_dom_sf"/>
</dbReference>
<accession>A0A1F8HA92</accession>
<keyword evidence="1" id="KW-0175">Coiled coil</keyword>
<reference evidence="4 5" key="1">
    <citation type="journal article" date="2016" name="Nat. Commun.">
        <title>Thousands of microbial genomes shed light on interconnected biogeochemical processes in an aquifer system.</title>
        <authorList>
            <person name="Anantharaman K."/>
            <person name="Brown C.T."/>
            <person name="Hug L.A."/>
            <person name="Sharon I."/>
            <person name="Castelle C.J."/>
            <person name="Probst A.J."/>
            <person name="Thomas B.C."/>
            <person name="Singh A."/>
            <person name="Wilkins M.J."/>
            <person name="Karaoz U."/>
            <person name="Brodie E.L."/>
            <person name="Williams K.H."/>
            <person name="Hubbard S.S."/>
            <person name="Banfield J.F."/>
        </authorList>
    </citation>
    <scope>NUCLEOTIDE SEQUENCE [LARGE SCALE GENOMIC DNA]</scope>
</reference>
<protein>
    <recommendedName>
        <fullName evidence="3">Transglycosylase SLT domain-containing protein</fullName>
    </recommendedName>
</protein>
<dbReference type="SUPFAM" id="SSF53955">
    <property type="entry name" value="Lysozyme-like"/>
    <property type="match status" value="1"/>
</dbReference>
<evidence type="ECO:0000259" key="3">
    <source>
        <dbReference type="Pfam" id="PF13406"/>
    </source>
</evidence>
<dbReference type="Proteomes" id="UP000178155">
    <property type="component" value="Unassembled WGS sequence"/>
</dbReference>
<dbReference type="AlphaFoldDB" id="A0A1F8HA92"/>
<comment type="caution">
    <text evidence="4">The sequence shown here is derived from an EMBL/GenBank/DDBJ whole genome shotgun (WGS) entry which is preliminary data.</text>
</comment>
<feature type="signal peptide" evidence="2">
    <location>
        <begin position="1"/>
        <end position="27"/>
    </location>
</feature>
<feature type="coiled-coil region" evidence="1">
    <location>
        <begin position="33"/>
        <end position="88"/>
    </location>
</feature>
<feature type="domain" description="Transglycosylase SLT" evidence="3">
    <location>
        <begin position="263"/>
        <end position="407"/>
    </location>
</feature>
<feature type="chain" id="PRO_5009535800" description="Transglycosylase SLT domain-containing protein" evidence="2">
    <location>
        <begin position="28"/>
        <end position="438"/>
    </location>
</feature>